<feature type="region of interest" description="Disordered" evidence="1">
    <location>
        <begin position="69"/>
        <end position="99"/>
    </location>
</feature>
<proteinExistence type="predicted"/>
<dbReference type="PANTHER" id="PTHR13177:SF4">
    <property type="entry name" value="GEO09647P1"/>
    <property type="match status" value="1"/>
</dbReference>
<evidence type="ECO:0000313" key="2">
    <source>
        <dbReference type="EMBL" id="NOV46754.1"/>
    </source>
</evidence>
<protein>
    <submittedName>
        <fullName evidence="2">Putative death-associated protein</fullName>
    </submittedName>
</protein>
<feature type="compositionally biased region" description="Basic and acidic residues" evidence="1">
    <location>
        <begin position="31"/>
        <end position="41"/>
    </location>
</feature>
<accession>A0A6M2DLB5</accession>
<organism evidence="2">
    <name type="scientific">Xenopsylla cheopis</name>
    <name type="common">Oriental rat flea</name>
    <name type="synonym">Pulex cheopis</name>
    <dbReference type="NCBI Taxonomy" id="163159"/>
    <lineage>
        <taxon>Eukaryota</taxon>
        <taxon>Metazoa</taxon>
        <taxon>Ecdysozoa</taxon>
        <taxon>Arthropoda</taxon>
        <taxon>Hexapoda</taxon>
        <taxon>Insecta</taxon>
        <taxon>Pterygota</taxon>
        <taxon>Neoptera</taxon>
        <taxon>Endopterygota</taxon>
        <taxon>Siphonaptera</taxon>
        <taxon>Pulicidae</taxon>
        <taxon>Xenopsyllinae</taxon>
        <taxon>Xenopsylla</taxon>
    </lineage>
</organism>
<reference evidence="2" key="1">
    <citation type="submission" date="2020-03" db="EMBL/GenBank/DDBJ databases">
        <title>Transcriptomic Profiling of the Digestive Tract of the Rat Flea, Xenopsylla cheopis, Following Blood Feeding and Infection with Yersinia pestis.</title>
        <authorList>
            <person name="Bland D.M."/>
            <person name="Martens C.A."/>
            <person name="Virtaneva K."/>
            <person name="Kanakabandi K."/>
            <person name="Long D."/>
            <person name="Rosenke R."/>
            <person name="Saturday G.A."/>
            <person name="Hoyt F.H."/>
            <person name="Bruno D.P."/>
            <person name="Ribeiro J.M.C."/>
            <person name="Hinnebusch J."/>
        </authorList>
    </citation>
    <scope>NUCLEOTIDE SEQUENCE</scope>
</reference>
<name>A0A6M2DLB5_XENCH</name>
<dbReference type="GO" id="GO:0097190">
    <property type="term" value="P:apoptotic signaling pathway"/>
    <property type="evidence" value="ECO:0007669"/>
    <property type="project" value="TreeGrafter"/>
</dbReference>
<dbReference type="Pfam" id="PF15228">
    <property type="entry name" value="DAP"/>
    <property type="match status" value="1"/>
</dbReference>
<dbReference type="InterPro" id="IPR024130">
    <property type="entry name" value="DAP1/DAPL1"/>
</dbReference>
<dbReference type="GO" id="GO:0070513">
    <property type="term" value="F:death domain binding"/>
    <property type="evidence" value="ECO:0007669"/>
    <property type="project" value="TreeGrafter"/>
</dbReference>
<dbReference type="EMBL" id="GIIL01003028">
    <property type="protein sequence ID" value="NOV46754.1"/>
    <property type="molecule type" value="Transcribed_RNA"/>
</dbReference>
<feature type="region of interest" description="Disordered" evidence="1">
    <location>
        <begin position="1"/>
        <end position="54"/>
    </location>
</feature>
<dbReference type="PANTHER" id="PTHR13177">
    <property type="entry name" value="DEATH-ASSOCIATED PROTEIN 1"/>
    <property type="match status" value="1"/>
</dbReference>
<dbReference type="AlphaFoldDB" id="A0A6M2DLB5"/>
<evidence type="ECO:0000256" key="1">
    <source>
        <dbReference type="SAM" id="MobiDB-lite"/>
    </source>
</evidence>
<sequence length="99" mass="10367">MSSTEDSCQLKAGHPPAVKAGGMRITQHKTTHTERPPKDAEDVTGLTVSSSTPNTVTVSGAVVKGNADFSPEAAQAAHAPKPPVQHSQKPIAHIQQPRK</sequence>
<dbReference type="GO" id="GO:0010507">
    <property type="term" value="P:negative regulation of autophagy"/>
    <property type="evidence" value="ECO:0007669"/>
    <property type="project" value="TreeGrafter"/>
</dbReference>
<dbReference type="GO" id="GO:0034198">
    <property type="term" value="P:cellular response to amino acid starvation"/>
    <property type="evidence" value="ECO:0007669"/>
    <property type="project" value="TreeGrafter"/>
</dbReference>